<keyword evidence="2" id="KW-1185">Reference proteome</keyword>
<comment type="caution">
    <text evidence="1">The sequence shown here is derived from an EMBL/GenBank/DDBJ whole genome shotgun (WGS) entry which is preliminary data.</text>
</comment>
<name>A0ABP9ZEN9_9FUNG</name>
<gene>
    <name evidence="1" type="ORF">MFLAVUS_011122</name>
</gene>
<evidence type="ECO:0000313" key="1">
    <source>
        <dbReference type="EMBL" id="GAA5817574.1"/>
    </source>
</evidence>
<protein>
    <submittedName>
        <fullName evidence="1">Uncharacterized protein</fullName>
    </submittedName>
</protein>
<reference evidence="1 2" key="1">
    <citation type="submission" date="2024-04" db="EMBL/GenBank/DDBJ databases">
        <title>genome sequences of Mucor flavus KT1a and Helicostylum pulchrum KT1b strains isolated from the surface of a dry-aged beef.</title>
        <authorList>
            <person name="Toyotome T."/>
            <person name="Hosono M."/>
            <person name="Torimaru M."/>
            <person name="Fukuda K."/>
            <person name="Mikami N."/>
        </authorList>
    </citation>
    <scope>NUCLEOTIDE SEQUENCE [LARGE SCALE GENOMIC DNA]</scope>
    <source>
        <strain evidence="1 2">KT1a</strain>
    </source>
</reference>
<sequence>MTNSSVKKWKLETLQIDVNEYRRKRMVENHQRRVETTAAKRKVESFKRSSERLNIVEINVAVTRIKKVAFERYQGKIYKELPFDVQSSICNTEWSALKETYKSKVVFAELPNNIREELKDIETVASKSLTSAYKLSLAGQSDYAFGKDKFYFKVYTHFIQILKQHPEYLIARTKNMTEGNYAMKIWGSVIEAVFNHPKLKVMWGESVNSSSSEAKKISPVDGTNKKYIGDKVDFRICY</sequence>
<accession>A0ABP9ZEN9</accession>
<dbReference type="Proteomes" id="UP001473302">
    <property type="component" value="Unassembled WGS sequence"/>
</dbReference>
<evidence type="ECO:0000313" key="2">
    <source>
        <dbReference type="Proteomes" id="UP001473302"/>
    </source>
</evidence>
<proteinExistence type="predicted"/>
<organism evidence="1 2">
    <name type="scientific">Mucor flavus</name>
    <dbReference type="NCBI Taxonomy" id="439312"/>
    <lineage>
        <taxon>Eukaryota</taxon>
        <taxon>Fungi</taxon>
        <taxon>Fungi incertae sedis</taxon>
        <taxon>Mucoromycota</taxon>
        <taxon>Mucoromycotina</taxon>
        <taxon>Mucoromycetes</taxon>
        <taxon>Mucorales</taxon>
        <taxon>Mucorineae</taxon>
        <taxon>Mucoraceae</taxon>
        <taxon>Mucor</taxon>
    </lineage>
</organism>
<dbReference type="EMBL" id="BAABUK010000044">
    <property type="protein sequence ID" value="GAA5817574.1"/>
    <property type="molecule type" value="Genomic_DNA"/>
</dbReference>